<evidence type="ECO:0000313" key="2">
    <source>
        <dbReference type="Proteomes" id="UP000251584"/>
    </source>
</evidence>
<gene>
    <name evidence="1" type="ORF">NCTC10786_01135</name>
</gene>
<reference evidence="1 2" key="1">
    <citation type="submission" date="2018-06" db="EMBL/GenBank/DDBJ databases">
        <authorList>
            <consortium name="Pathogen Informatics"/>
            <person name="Doyle S."/>
        </authorList>
    </citation>
    <scope>NUCLEOTIDE SEQUENCE [LARGE SCALE GENOMIC DNA]</scope>
    <source>
        <strain evidence="1 2">NCTC10786</strain>
    </source>
</reference>
<name>A0A2X2V9W8_CITKO</name>
<keyword evidence="1" id="KW-0238">DNA-binding</keyword>
<dbReference type="GO" id="GO:0003677">
    <property type="term" value="F:DNA binding"/>
    <property type="evidence" value="ECO:0007669"/>
    <property type="project" value="UniProtKB-KW"/>
</dbReference>
<evidence type="ECO:0000313" key="1">
    <source>
        <dbReference type="EMBL" id="SQB21913.1"/>
    </source>
</evidence>
<dbReference type="Proteomes" id="UP000251584">
    <property type="component" value="Unassembled WGS sequence"/>
</dbReference>
<organism evidence="1 2">
    <name type="scientific">Citrobacter koseri</name>
    <name type="common">Citrobacter diversus</name>
    <dbReference type="NCBI Taxonomy" id="545"/>
    <lineage>
        <taxon>Bacteria</taxon>
        <taxon>Pseudomonadati</taxon>
        <taxon>Pseudomonadota</taxon>
        <taxon>Gammaproteobacteria</taxon>
        <taxon>Enterobacterales</taxon>
        <taxon>Enterobacteriaceae</taxon>
        <taxon>Citrobacter</taxon>
    </lineage>
</organism>
<proteinExistence type="predicted"/>
<accession>A0A2X2V9W8</accession>
<sequence>MEQEQTRQVTISLIPLFGMGWFIPRLPMFMRANPHTEINVVYANHRNYLSDASDMSIRFGNGKLGGIPE</sequence>
<dbReference type="EMBL" id="UAVY01000001">
    <property type="protein sequence ID" value="SQB21913.1"/>
    <property type="molecule type" value="Genomic_DNA"/>
</dbReference>
<protein>
    <submittedName>
        <fullName evidence="1">DNA-binding transcriptional activator GcvA</fullName>
    </submittedName>
</protein>
<dbReference type="SUPFAM" id="SSF53850">
    <property type="entry name" value="Periplasmic binding protein-like II"/>
    <property type="match status" value="1"/>
</dbReference>
<dbReference type="Gene3D" id="3.40.190.10">
    <property type="entry name" value="Periplasmic binding protein-like II"/>
    <property type="match status" value="1"/>
</dbReference>
<dbReference type="AlphaFoldDB" id="A0A2X2V9W8"/>